<keyword evidence="6" id="KW-0464">Manganese</keyword>
<protein>
    <submittedName>
        <fullName evidence="9">Exodeoxyribonuclease III</fullName>
        <ecNumber evidence="9">3.1.11.2</ecNumber>
    </submittedName>
</protein>
<evidence type="ECO:0000256" key="3">
    <source>
        <dbReference type="ARBA" id="ARBA00022801"/>
    </source>
</evidence>
<evidence type="ECO:0000256" key="4">
    <source>
        <dbReference type="ARBA" id="ARBA00022842"/>
    </source>
</evidence>
<organism evidence="9 10">
    <name type="scientific">Bulleidia extructa W1219</name>
    <dbReference type="NCBI Taxonomy" id="679192"/>
    <lineage>
        <taxon>Bacteria</taxon>
        <taxon>Bacillati</taxon>
        <taxon>Bacillota</taxon>
        <taxon>Erysipelotrichia</taxon>
        <taxon>Erysipelotrichales</taxon>
        <taxon>Erysipelotrichaceae</taxon>
        <taxon>Bulleidia</taxon>
    </lineage>
</organism>
<evidence type="ECO:0000256" key="2">
    <source>
        <dbReference type="ARBA" id="ARBA00022723"/>
    </source>
</evidence>
<dbReference type="PROSITE" id="PS51435">
    <property type="entry name" value="AP_NUCLEASE_F1_4"/>
    <property type="match status" value="1"/>
</dbReference>
<feature type="active site" description="Proton acceptor" evidence="5">
    <location>
        <position position="242"/>
    </location>
</feature>
<dbReference type="InterPro" id="IPR020847">
    <property type="entry name" value="AP_endonuclease_F1_BS"/>
</dbReference>
<name>D2MQ31_9FIRM</name>
<accession>D2MQ31</accession>
<evidence type="ECO:0000256" key="6">
    <source>
        <dbReference type="PIRSR" id="PIRSR604808-2"/>
    </source>
</evidence>
<gene>
    <name evidence="9" type="primary">xth</name>
    <name evidence="9" type="ORF">HMPREF9013_1379</name>
</gene>
<feature type="domain" description="Endonuclease/exonuclease/phosphatase" evidence="8">
    <location>
        <begin position="4"/>
        <end position="242"/>
    </location>
</feature>
<dbReference type="eggNOG" id="COG0708">
    <property type="taxonomic scope" value="Bacteria"/>
</dbReference>
<feature type="binding site" evidence="6">
    <location>
        <position position="242"/>
    </location>
    <ligand>
        <name>Mg(2+)</name>
        <dbReference type="ChEBI" id="CHEBI:18420"/>
        <label>1</label>
    </ligand>
</feature>
<feature type="site" description="Interaction with DNA substrate" evidence="7">
    <location>
        <position position="242"/>
    </location>
</feature>
<feature type="binding site" evidence="6">
    <location>
        <position position="241"/>
    </location>
    <ligand>
        <name>Mg(2+)</name>
        <dbReference type="ChEBI" id="CHEBI:18420"/>
        <label>1</label>
    </ligand>
</feature>
<dbReference type="InterPro" id="IPR036691">
    <property type="entry name" value="Endo/exonu/phosph_ase_sf"/>
</dbReference>
<dbReference type="EMBL" id="ADFR01000015">
    <property type="protein sequence ID" value="EFC05354.1"/>
    <property type="molecule type" value="Genomic_DNA"/>
</dbReference>
<comment type="cofactor">
    <cofactor evidence="6">
        <name>Mg(2+)</name>
        <dbReference type="ChEBI" id="CHEBI:18420"/>
    </cofactor>
    <cofactor evidence="6">
        <name>Mn(2+)</name>
        <dbReference type="ChEBI" id="CHEBI:29035"/>
    </cofactor>
    <text evidence="6">Probably binds two magnesium or manganese ions per subunit.</text>
</comment>
<evidence type="ECO:0000256" key="7">
    <source>
        <dbReference type="PIRSR" id="PIRSR604808-3"/>
    </source>
</evidence>
<dbReference type="GO" id="GO:0003906">
    <property type="term" value="F:DNA-(apurinic or apyrimidinic site) endonuclease activity"/>
    <property type="evidence" value="ECO:0007669"/>
    <property type="project" value="TreeGrafter"/>
</dbReference>
<keyword evidence="10" id="KW-1185">Reference proteome</keyword>
<reference evidence="10" key="1">
    <citation type="submission" date="2009-12" db="EMBL/GenBank/DDBJ databases">
        <title>Sequence of Clostridiales genomosp. BVAB3 str. UPII9-5.</title>
        <authorList>
            <person name="Madupu R."/>
            <person name="Durkin A.S."/>
            <person name="Torralba M."/>
            <person name="Methe B."/>
            <person name="Sutton G.G."/>
            <person name="Strausberg R.L."/>
            <person name="Nelson K.E."/>
        </authorList>
    </citation>
    <scope>NUCLEOTIDE SEQUENCE [LARGE SCALE GENOMIC DNA]</scope>
    <source>
        <strain evidence="10">W1219</strain>
    </source>
</reference>
<evidence type="ECO:0000259" key="8">
    <source>
        <dbReference type="Pfam" id="PF03372"/>
    </source>
</evidence>
<comment type="similarity">
    <text evidence="1">Belongs to the DNA repair enzymes AP/ExoA family.</text>
</comment>
<dbReference type="Pfam" id="PF03372">
    <property type="entry name" value="Exo_endo_phos"/>
    <property type="match status" value="1"/>
</dbReference>
<dbReference type="CDD" id="cd09087">
    <property type="entry name" value="Ape1-like_AP-endo"/>
    <property type="match status" value="1"/>
</dbReference>
<dbReference type="GO" id="GO:0003677">
    <property type="term" value="F:DNA binding"/>
    <property type="evidence" value="ECO:0007669"/>
    <property type="project" value="InterPro"/>
</dbReference>
<dbReference type="AlphaFoldDB" id="D2MQ31"/>
<dbReference type="OrthoDB" id="9803914at2"/>
<keyword evidence="4 6" id="KW-0460">Magnesium</keyword>
<feature type="site" description="Transition state stabilizer" evidence="7">
    <location>
        <position position="147"/>
    </location>
</feature>
<feature type="binding site" evidence="6">
    <location>
        <position position="35"/>
    </location>
    <ligand>
        <name>Mg(2+)</name>
        <dbReference type="ChEBI" id="CHEBI:18420"/>
        <label>1</label>
    </ligand>
</feature>
<dbReference type="PANTHER" id="PTHR22748:SF6">
    <property type="entry name" value="DNA-(APURINIC OR APYRIMIDINIC SITE) ENDONUCLEASE"/>
    <property type="match status" value="1"/>
</dbReference>
<dbReference type="EC" id="3.1.11.2" evidence="9"/>
<sequence length="251" mass="29681">MKFVSWNVNGLRAVMKKGFKEFFERVDADVFALQETKMQADQITSEMEFEGYYRYMNSAERKGYSGTMVYCKEEPISVQYDIEGDTSMEGRVITLEYPNYYFVTAYVPNSKEGLARLGFRMEWEDRLRDHLNRLKEVKPVIYTGDLNVAHEEIDLKNPQSNHKNPGFSDEERQKMTELLADGYIDSFRYLYPKEVKYSWWSYRAAARERNVGWRIDYFIVSENLKEKVKNALIDDEVKGSDHCPIELEMDF</sequence>
<proteinExistence type="inferred from homology"/>
<keyword evidence="2 6" id="KW-0479">Metal-binding</keyword>
<dbReference type="GO" id="GO:0006284">
    <property type="term" value="P:base-excision repair"/>
    <property type="evidence" value="ECO:0007669"/>
    <property type="project" value="TreeGrafter"/>
</dbReference>
<evidence type="ECO:0000256" key="5">
    <source>
        <dbReference type="PIRSR" id="PIRSR604808-1"/>
    </source>
</evidence>
<feature type="binding site" evidence="6">
    <location>
        <position position="147"/>
    </location>
    <ligand>
        <name>Mg(2+)</name>
        <dbReference type="ChEBI" id="CHEBI:18420"/>
        <label>1</label>
    </ligand>
</feature>
<feature type="binding site" evidence="6">
    <location>
        <position position="7"/>
    </location>
    <ligand>
        <name>Mg(2+)</name>
        <dbReference type="ChEBI" id="CHEBI:18420"/>
        <label>1</label>
    </ligand>
</feature>
<dbReference type="InterPro" id="IPR004808">
    <property type="entry name" value="AP_endonuc_1"/>
</dbReference>
<dbReference type="SUPFAM" id="SSF56219">
    <property type="entry name" value="DNase I-like"/>
    <property type="match status" value="1"/>
</dbReference>
<dbReference type="RefSeq" id="WP_006627494.1">
    <property type="nucleotide sequence ID" value="NZ_ADFR01000015.1"/>
</dbReference>
<dbReference type="Proteomes" id="UP000005017">
    <property type="component" value="Unassembled WGS sequence"/>
</dbReference>
<keyword evidence="3 9" id="KW-0378">Hydrolase</keyword>
<dbReference type="GO" id="GO:0008081">
    <property type="term" value="F:phosphoric diester hydrolase activity"/>
    <property type="evidence" value="ECO:0007669"/>
    <property type="project" value="TreeGrafter"/>
</dbReference>
<dbReference type="GO" id="GO:0008311">
    <property type="term" value="F:double-stranded DNA 3'-5' DNA exonuclease activity"/>
    <property type="evidence" value="ECO:0007669"/>
    <property type="project" value="UniProtKB-EC"/>
</dbReference>
<dbReference type="PANTHER" id="PTHR22748">
    <property type="entry name" value="AP ENDONUCLEASE"/>
    <property type="match status" value="1"/>
</dbReference>
<dbReference type="NCBIfam" id="TIGR00633">
    <property type="entry name" value="xth"/>
    <property type="match status" value="1"/>
</dbReference>
<evidence type="ECO:0000313" key="9">
    <source>
        <dbReference type="EMBL" id="EFC05354.1"/>
    </source>
</evidence>
<feature type="active site" evidence="5">
    <location>
        <position position="106"/>
    </location>
</feature>
<dbReference type="InterPro" id="IPR005135">
    <property type="entry name" value="Endo/exonuclease/phosphatase"/>
</dbReference>
<feature type="binding site" evidence="6">
    <location>
        <position position="145"/>
    </location>
    <ligand>
        <name>Mg(2+)</name>
        <dbReference type="ChEBI" id="CHEBI:18420"/>
        <label>1</label>
    </ligand>
</feature>
<feature type="site" description="Important for catalytic activity" evidence="7">
    <location>
        <position position="216"/>
    </location>
</feature>
<dbReference type="Gene3D" id="3.60.10.10">
    <property type="entry name" value="Endonuclease/exonuclease/phosphatase"/>
    <property type="match status" value="1"/>
</dbReference>
<evidence type="ECO:0000313" key="10">
    <source>
        <dbReference type="Proteomes" id="UP000005017"/>
    </source>
</evidence>
<comment type="caution">
    <text evidence="9">The sequence shown here is derived from an EMBL/GenBank/DDBJ whole genome shotgun (WGS) entry which is preliminary data.</text>
</comment>
<dbReference type="GO" id="GO:0046872">
    <property type="term" value="F:metal ion binding"/>
    <property type="evidence" value="ECO:0007669"/>
    <property type="project" value="UniProtKB-KW"/>
</dbReference>
<dbReference type="PROSITE" id="PS00726">
    <property type="entry name" value="AP_NUCLEASE_F1_1"/>
    <property type="match status" value="1"/>
</dbReference>
<dbReference type="NCBIfam" id="TIGR00195">
    <property type="entry name" value="exoDNase_III"/>
    <property type="match status" value="1"/>
</dbReference>
<evidence type="ECO:0000256" key="1">
    <source>
        <dbReference type="ARBA" id="ARBA00007092"/>
    </source>
</evidence>
<feature type="active site" description="Proton donor/acceptor" evidence="5">
    <location>
        <position position="145"/>
    </location>
</feature>
<dbReference type="STRING" id="679192.HMPREF9013_1379"/>